<reference evidence="1 2" key="1">
    <citation type="submission" date="2023-02" db="EMBL/GenBank/DDBJ databases">
        <title>Genome sequence of Lacticaseibacillus sp. KACC 23028.</title>
        <authorList>
            <person name="Kim S."/>
            <person name="Heo J."/>
            <person name="Kwon S.-W."/>
        </authorList>
    </citation>
    <scope>NUCLEOTIDE SEQUENCE [LARGE SCALE GENOMIC DNA]</scope>
    <source>
        <strain evidence="1 2">KACC 23028</strain>
    </source>
</reference>
<gene>
    <name evidence="1" type="ORF">PQ472_10815</name>
</gene>
<dbReference type="Proteomes" id="UP001220377">
    <property type="component" value="Chromosome"/>
</dbReference>
<dbReference type="RefSeq" id="WP_274259770.1">
    <property type="nucleotide sequence ID" value="NZ_CP117884.1"/>
</dbReference>
<accession>A0ABY7WQA0</accession>
<keyword evidence="2" id="KW-1185">Reference proteome</keyword>
<protein>
    <recommendedName>
        <fullName evidence="3">Rgg/GadR/MutR family transcriptional activator</fullName>
    </recommendedName>
</protein>
<evidence type="ECO:0000313" key="2">
    <source>
        <dbReference type="Proteomes" id="UP001220377"/>
    </source>
</evidence>
<name>A0ABY7WQA0_9LACO</name>
<organism evidence="1 2">
    <name type="scientific">Lacticaseibacillus pabuli</name>
    <dbReference type="NCBI Taxonomy" id="3025672"/>
    <lineage>
        <taxon>Bacteria</taxon>
        <taxon>Bacillati</taxon>
        <taxon>Bacillota</taxon>
        <taxon>Bacilli</taxon>
        <taxon>Lactobacillales</taxon>
        <taxon>Lactobacillaceae</taxon>
        <taxon>Lacticaseibacillus</taxon>
    </lineage>
</organism>
<sequence length="287" mass="32698">MMNAMQLGTAFHKIRGDKDFTLTRAGNREASVNLLSQFERGESGISFRKLNCALNNLNVGVEEYLAQPEIENGNWIERWCYELDAYQRGEIKTPPDGQNAPERWRNVTRLIGRLAAVTPAKRRKLLTKQEVQVLTRVITLSKHYGEFVNIVIFYAAHLLPNTIRRVATQRLASANEWTVLTYMRPATTTGALWALAEAEIYMKNCQKAEIIMHNLAERIMSTDVYERVALRVLESELYLARGDVEAAKGVRDGVLATLKVLGDGWELNRFEQHYQVVWSELGGELNE</sequence>
<evidence type="ECO:0008006" key="3">
    <source>
        <dbReference type="Google" id="ProtNLM"/>
    </source>
</evidence>
<dbReference type="SUPFAM" id="SSF47413">
    <property type="entry name" value="lambda repressor-like DNA-binding domains"/>
    <property type="match status" value="1"/>
</dbReference>
<proteinExistence type="predicted"/>
<dbReference type="InterPro" id="IPR010982">
    <property type="entry name" value="Lambda_DNA-bd_dom_sf"/>
</dbReference>
<dbReference type="EMBL" id="CP117884">
    <property type="protein sequence ID" value="WDF82367.1"/>
    <property type="molecule type" value="Genomic_DNA"/>
</dbReference>
<evidence type="ECO:0000313" key="1">
    <source>
        <dbReference type="EMBL" id="WDF82367.1"/>
    </source>
</evidence>